<reference evidence="2 3" key="2">
    <citation type="journal article" date="2013" name="Genome Biol. Evol.">
        <title>Genome sequencing of Giardia lamblia genotypes A2 and B isolates (DH and GS) and comparative analysis with the genomes of genotypes A1 and E (WB and Pig).</title>
        <authorList>
            <person name="Adam R.D."/>
            <person name="Dahlstrom E.W."/>
            <person name="Martens C.A."/>
            <person name="Bruno D.P."/>
            <person name="Barbian K.D."/>
            <person name="Ricklefs S.M."/>
            <person name="Hernandez M.M."/>
            <person name="Narla N.P."/>
            <person name="Patel R.B."/>
            <person name="Porcella S.F."/>
            <person name="Nash T.E."/>
        </authorList>
    </citation>
    <scope>NUCLEOTIDE SEQUENCE [LARGE SCALE GENOMIC DNA]</scope>
    <source>
        <strain evidence="2 3">GS</strain>
    </source>
</reference>
<evidence type="ECO:0000313" key="3">
    <source>
        <dbReference type="Proteomes" id="UP000018040"/>
    </source>
</evidence>
<name>V6U440_GIAIN</name>
<dbReference type="VEuPathDB" id="GiardiaDB:GL50803_00104186"/>
<sequence length="1380" mass="153921">VSVIHGLPCKLYAGKRFKKAGQPASMKAWSKSVFINAVGQKFDMKTTIQYPYLHTFFSPASGLSTLGLLHENLEIFNVLVPYNPSLLDIRSLSLFTSLGILDFTANGLLLKHLVPLQSVIVMNLVLKGNSALENLPFFRPFMVLAFPLLWCLNGEYISDEERRLARRLLSIKDNIEKLTRLQKHLLRQADAVRAGVVVSHYREAKSLTSPTKPSHKILKFNRAKFENLHSNGTMPDKLSYVYETYNKLFNDYLEATPREEVSGDILNSLVLSKELSETLTGFKSLYPQNLSILFVRLTTLRKRIPAEFGDMFYMHSLTLHNFPLFLRAIETSEPEQRKTSRPPSSRITKSMLSMSSNRQLGLSTVSLASLQHESDVSVTPRRRTSASLTNVSAYSDAGLSARNARDQYSLSPICVTSPARRSGGPLFGFLSEALRSCCLSYTFKLSAIYYEILRNYYGDGPVTELLSELYGTTLLGLCLGFSMVAKPPEYKRVLHTILLEDLGRGCQFSFYDLHVLTETTVAWYLTIPCDSRFDALFKNLIVAISIAANIFREYTRTQMFIKDGFLPEEFNERFQSTHSALVNEITGSADDFAWQISFSQHSHKHDSSPQNVVGMSSPVLTAKTPDQATPGNLPIDHYLHKAICTANMAILTKSYDNRGKLSVIDEAASDQAAAPSAKSVNRPADQPHQTSPSVELDSRSISRAPTHHALTDFSNTATLPIVLGNPVISKQQNYSTAKYASIAESAHKSNVSRDPNIYEKLMQTGARSICLQGSHTSKATKVPTNLSSDQITTTFCAGQYHKSRVYVSPDFRCLPDGPSGSIVDGSNMTQYDLDKIQLPQIEKSKILQVQPSYLLGKNMEEHTLKQANLTVEADLVRNYVSNEAASMHLKPNNYERLQHADVLRFMSNMKEKPRISYPHLNLVQAEVTQAQQEARAAFMAAVGQNTADTESPEPDTRLPLPIDSLHSTPAYLHDFRVDNRTASSTQVDKAMITDGPTGALDKTDIACHDLSMNKSIDSVFDSSSDVSMSTHQFFTKLAANRKRIAELPFFDEANYKRLLALENRVKKYYNEQIKLRAVTQTTHRRLYSLALREHIQMSAIHRDDPLSKSGVLSVIDIEQAGGYSAPKLQRIQIYPKRTDEVLQKNLIRHLPRMFKSANSLNESLQFEAVLSGYQKKLDEITSALESAADHEPPIVLAKSDVFLTELEQYMQGADLSRSSERTEESSEFGEDIVEDEPKDKEFLGHHVVTSGGGRRSQKRYNSQTTPGDIPALECIDQMPEPVDCVSIDPESSQRPAVSLGLNDIHTETESLNTAPQVANNILQEPEHALPTLAADGFSAMMNADQKSDAVPFAGSQQQMTDFTESSNLIITAMMQDERSL</sequence>
<proteinExistence type="predicted"/>
<gene>
    <name evidence="2" type="ORF">GSB_150092</name>
</gene>
<evidence type="ECO:0000256" key="1">
    <source>
        <dbReference type="SAM" id="MobiDB-lite"/>
    </source>
</evidence>
<feature type="region of interest" description="Disordered" evidence="1">
    <location>
        <begin position="1213"/>
        <end position="1234"/>
    </location>
</feature>
<dbReference type="VEuPathDB" id="GiardiaDB:DHA2_151758"/>
<protein>
    <submittedName>
        <fullName evidence="2">Uncharacterized protein</fullName>
    </submittedName>
</protein>
<feature type="non-terminal residue" evidence="2">
    <location>
        <position position="1"/>
    </location>
</feature>
<dbReference type="EMBL" id="AHHH01000006">
    <property type="protein sequence ID" value="ESU45382.1"/>
    <property type="molecule type" value="Genomic_DNA"/>
</dbReference>
<evidence type="ECO:0000313" key="2">
    <source>
        <dbReference type="EMBL" id="ESU45382.1"/>
    </source>
</evidence>
<dbReference type="VEuPathDB" id="GiardiaDB:GL50581_377"/>
<dbReference type="OrthoDB" id="10252911at2759"/>
<organism evidence="2 3">
    <name type="scientific">Giardia intestinalis</name>
    <name type="common">Giardia lamblia</name>
    <dbReference type="NCBI Taxonomy" id="5741"/>
    <lineage>
        <taxon>Eukaryota</taxon>
        <taxon>Metamonada</taxon>
        <taxon>Diplomonadida</taxon>
        <taxon>Hexamitidae</taxon>
        <taxon>Giardiinae</taxon>
        <taxon>Giardia</taxon>
    </lineage>
</organism>
<comment type="caution">
    <text evidence="2">The sequence shown here is derived from an EMBL/GenBank/DDBJ whole genome shotgun (WGS) entry which is preliminary data.</text>
</comment>
<dbReference type="Proteomes" id="UP000018040">
    <property type="component" value="Unassembled WGS sequence"/>
</dbReference>
<accession>V6U440</accession>
<feature type="region of interest" description="Disordered" evidence="1">
    <location>
        <begin position="1246"/>
        <end position="1270"/>
    </location>
</feature>
<feature type="region of interest" description="Disordered" evidence="1">
    <location>
        <begin position="672"/>
        <end position="699"/>
    </location>
</feature>
<feature type="compositionally biased region" description="Polar residues" evidence="1">
    <location>
        <begin position="687"/>
        <end position="699"/>
    </location>
</feature>
<dbReference type="VEuPathDB" id="GiardiaDB:QR46_0478"/>
<feature type="compositionally biased region" description="Acidic residues" evidence="1">
    <location>
        <begin position="1225"/>
        <end position="1234"/>
    </location>
</feature>
<reference evidence="3" key="1">
    <citation type="submission" date="2012-02" db="EMBL/GenBank/DDBJ databases">
        <title>Genome sequencing of Giardia lamblia Genotypes A2 and B isolates (DH and GS) and comparative analysis with the genomes of Genotypes A1 and E (WB and Pig).</title>
        <authorList>
            <person name="Adam R."/>
            <person name="Dahlstrom E."/>
            <person name="Martens C."/>
            <person name="Bruno D."/>
            <person name="Barbian K."/>
            <person name="Porcella S.F."/>
            <person name="Nash T."/>
        </authorList>
    </citation>
    <scope>NUCLEOTIDE SEQUENCE</scope>
    <source>
        <strain evidence="3">GS</strain>
    </source>
</reference>